<keyword evidence="2" id="KW-1185">Reference proteome</keyword>
<dbReference type="EMBL" id="JAIULA010000005">
    <property type="protein sequence ID" value="MCP0886436.1"/>
    <property type="molecule type" value="Genomic_DNA"/>
</dbReference>
<organism evidence="1 2">
    <name type="scientific">Ligilactobacillus ubinensis</name>
    <dbReference type="NCBI Taxonomy" id="2876789"/>
    <lineage>
        <taxon>Bacteria</taxon>
        <taxon>Bacillati</taxon>
        <taxon>Bacillota</taxon>
        <taxon>Bacilli</taxon>
        <taxon>Lactobacillales</taxon>
        <taxon>Lactobacillaceae</taxon>
        <taxon>Ligilactobacillus</taxon>
    </lineage>
</organism>
<accession>A0A9X2FIA8</accession>
<dbReference type="RefSeq" id="WP_253359567.1">
    <property type="nucleotide sequence ID" value="NZ_JAIULA010000005.1"/>
</dbReference>
<reference evidence="1 2" key="1">
    <citation type="journal article" date="2023" name="Int. J. Syst. Evol. Microbiol.">
        <title>Ligilactobacillus ubinensis sp. nov., a novel species isolated from the wild ferment of a durian fruit (Durio zibethinus).</title>
        <authorList>
            <person name="Heng Y.C."/>
            <person name="Menon N."/>
            <person name="Chen B."/>
            <person name="Loo B.Z.L."/>
            <person name="Wong G.W.J."/>
            <person name="Lim A.C.H."/>
            <person name="Silvaraju S."/>
            <person name="Kittelmann S."/>
        </authorList>
    </citation>
    <scope>NUCLEOTIDE SEQUENCE [LARGE SCALE GENOMIC DNA]</scope>
    <source>
        <strain evidence="1 2">WILCCON 0076</strain>
    </source>
</reference>
<proteinExistence type="predicted"/>
<gene>
    <name evidence="1" type="ORF">LB941_03680</name>
</gene>
<evidence type="ECO:0000313" key="1">
    <source>
        <dbReference type="EMBL" id="MCP0886436.1"/>
    </source>
</evidence>
<sequence>MHEVDFGSTTVFYPGGQQKIINQSNASLSTADHLIEYNKQLENNLNKGIRFTRIFERLIETNDTEELLKAVLELSQYKLDSTYLIYPKQYSSSDFYLIFLSRLLQLHNKLGMILQENVHDKELHHEFVGINQDGYFIFKLDTQNPDGAYYFEKNTRETLFYINFTRQVISFNSEALTNLLVVNYGNKYDFSVIKKLSIFLLQIGRFFKEDFGYDVDFNYLDPSNQAIYEIVNDKMPQFSLDKLFIKASQAGYMLVTNTHNEAQLDLNDGTRLLLFNNGSNSKQIDEQVQWVMQVQDPNNQFSWLDLLFRYEFLHDWYLENIESIGIKSSDIFYKGA</sequence>
<dbReference type="AlphaFoldDB" id="A0A9X2FIA8"/>
<evidence type="ECO:0000313" key="2">
    <source>
        <dbReference type="Proteomes" id="UP001139006"/>
    </source>
</evidence>
<protein>
    <submittedName>
        <fullName evidence="1">Uncharacterized protein</fullName>
    </submittedName>
</protein>
<comment type="caution">
    <text evidence="1">The sequence shown here is derived from an EMBL/GenBank/DDBJ whole genome shotgun (WGS) entry which is preliminary data.</text>
</comment>
<name>A0A9X2FIA8_9LACO</name>
<dbReference type="Proteomes" id="UP001139006">
    <property type="component" value="Unassembled WGS sequence"/>
</dbReference>